<feature type="domain" description="Response regulatory" evidence="7">
    <location>
        <begin position="3"/>
        <end position="119"/>
    </location>
</feature>
<gene>
    <name evidence="8" type="ORF">Cph01nite_33080</name>
</gene>
<evidence type="ECO:0000256" key="4">
    <source>
        <dbReference type="ARBA" id="ARBA00023163"/>
    </source>
</evidence>
<proteinExistence type="predicted"/>
<keyword evidence="3 8" id="KW-0238">DNA-binding</keyword>
<dbReference type="InterPro" id="IPR039420">
    <property type="entry name" value="WalR-like"/>
</dbReference>
<evidence type="ECO:0000313" key="9">
    <source>
        <dbReference type="Proteomes" id="UP000614741"/>
    </source>
</evidence>
<dbReference type="SMART" id="SM00421">
    <property type="entry name" value="HTH_LUXR"/>
    <property type="match status" value="1"/>
</dbReference>
<dbReference type="CDD" id="cd06170">
    <property type="entry name" value="LuxR_C_like"/>
    <property type="match status" value="1"/>
</dbReference>
<dbReference type="GO" id="GO:0003677">
    <property type="term" value="F:DNA binding"/>
    <property type="evidence" value="ECO:0007669"/>
    <property type="project" value="UniProtKB-KW"/>
</dbReference>
<reference evidence="8 9" key="1">
    <citation type="submission" date="2021-01" db="EMBL/GenBank/DDBJ databases">
        <title>Whole genome shotgun sequence of Cellulomonas phragmiteti NBRC 110785.</title>
        <authorList>
            <person name="Komaki H."/>
            <person name="Tamura T."/>
        </authorList>
    </citation>
    <scope>NUCLEOTIDE SEQUENCE [LARGE SCALE GENOMIC DNA]</scope>
    <source>
        <strain evidence="8 9">NBRC 110785</strain>
    </source>
</reference>
<dbReference type="CDD" id="cd17535">
    <property type="entry name" value="REC_NarL-like"/>
    <property type="match status" value="1"/>
</dbReference>
<dbReference type="PROSITE" id="PS50043">
    <property type="entry name" value="HTH_LUXR_2"/>
    <property type="match status" value="1"/>
</dbReference>
<dbReference type="InterPro" id="IPR011006">
    <property type="entry name" value="CheY-like_superfamily"/>
</dbReference>
<name>A0ABQ4DQB5_9CELL</name>
<protein>
    <submittedName>
        <fullName evidence="8">DNA-binding response regulator</fullName>
    </submittedName>
</protein>
<evidence type="ECO:0000256" key="2">
    <source>
        <dbReference type="ARBA" id="ARBA00023015"/>
    </source>
</evidence>
<dbReference type="InterPro" id="IPR058245">
    <property type="entry name" value="NreC/VraR/RcsB-like_REC"/>
</dbReference>
<evidence type="ECO:0000256" key="3">
    <source>
        <dbReference type="ARBA" id="ARBA00023125"/>
    </source>
</evidence>
<keyword evidence="9" id="KW-1185">Reference proteome</keyword>
<dbReference type="PRINTS" id="PR00038">
    <property type="entry name" value="HTHLUXR"/>
</dbReference>
<dbReference type="Pfam" id="PF00196">
    <property type="entry name" value="GerE"/>
    <property type="match status" value="1"/>
</dbReference>
<evidence type="ECO:0000259" key="6">
    <source>
        <dbReference type="PROSITE" id="PS50043"/>
    </source>
</evidence>
<dbReference type="PANTHER" id="PTHR43214:SF24">
    <property type="entry name" value="TRANSCRIPTIONAL REGULATORY PROTEIN NARL-RELATED"/>
    <property type="match status" value="1"/>
</dbReference>
<keyword evidence="1 5" id="KW-0597">Phosphoprotein</keyword>
<evidence type="ECO:0000256" key="1">
    <source>
        <dbReference type="ARBA" id="ARBA00022553"/>
    </source>
</evidence>
<keyword evidence="2" id="KW-0805">Transcription regulation</keyword>
<organism evidence="8 9">
    <name type="scientific">Cellulomonas phragmiteti</name>
    <dbReference type="NCBI Taxonomy" id="478780"/>
    <lineage>
        <taxon>Bacteria</taxon>
        <taxon>Bacillati</taxon>
        <taxon>Actinomycetota</taxon>
        <taxon>Actinomycetes</taxon>
        <taxon>Micrococcales</taxon>
        <taxon>Cellulomonadaceae</taxon>
        <taxon>Cellulomonas</taxon>
    </lineage>
</organism>
<dbReference type="InterPro" id="IPR016032">
    <property type="entry name" value="Sig_transdc_resp-reg_C-effctor"/>
</dbReference>
<dbReference type="PROSITE" id="PS50110">
    <property type="entry name" value="RESPONSE_REGULATORY"/>
    <property type="match status" value="1"/>
</dbReference>
<evidence type="ECO:0000313" key="8">
    <source>
        <dbReference type="EMBL" id="GIG41546.1"/>
    </source>
</evidence>
<dbReference type="RefSeq" id="WP_203675833.1">
    <property type="nucleotide sequence ID" value="NZ_BONP01000029.1"/>
</dbReference>
<feature type="domain" description="HTH luxR-type" evidence="6">
    <location>
        <begin position="143"/>
        <end position="208"/>
    </location>
</feature>
<dbReference type="PANTHER" id="PTHR43214">
    <property type="entry name" value="TWO-COMPONENT RESPONSE REGULATOR"/>
    <property type="match status" value="1"/>
</dbReference>
<dbReference type="EMBL" id="BONP01000029">
    <property type="protein sequence ID" value="GIG41546.1"/>
    <property type="molecule type" value="Genomic_DNA"/>
</dbReference>
<feature type="modified residue" description="4-aspartylphosphate" evidence="5">
    <location>
        <position position="54"/>
    </location>
</feature>
<accession>A0ABQ4DQB5</accession>
<dbReference type="InterPro" id="IPR001789">
    <property type="entry name" value="Sig_transdc_resp-reg_receiver"/>
</dbReference>
<comment type="caution">
    <text evidence="8">The sequence shown here is derived from an EMBL/GenBank/DDBJ whole genome shotgun (WGS) entry which is preliminary data.</text>
</comment>
<sequence length="213" mass="22503">MTRVVVADDQPVVLEGFGAILDAAPDLEVVGTAVDGLELVELAARTRPDVAGVDVRMPRLDGIAATRRIRDAQPATSVLMLTTFDLDEYVSAALRAGASGFLLKDVPAARLVEGVRMVAAGALLLGPRVSRRLLADATADRRPVPGIERITPREREVLATVAEGLSNAEVAAQLGIGEQTVKTHVSELLRKLGRRDRAQLVVAAYESGVVTPG</sequence>
<dbReference type="SMART" id="SM00448">
    <property type="entry name" value="REC"/>
    <property type="match status" value="1"/>
</dbReference>
<dbReference type="Gene3D" id="3.40.50.2300">
    <property type="match status" value="1"/>
</dbReference>
<dbReference type="SUPFAM" id="SSF46894">
    <property type="entry name" value="C-terminal effector domain of the bipartite response regulators"/>
    <property type="match status" value="1"/>
</dbReference>
<keyword evidence="4" id="KW-0804">Transcription</keyword>
<dbReference type="Pfam" id="PF00072">
    <property type="entry name" value="Response_reg"/>
    <property type="match status" value="1"/>
</dbReference>
<dbReference type="SUPFAM" id="SSF52172">
    <property type="entry name" value="CheY-like"/>
    <property type="match status" value="1"/>
</dbReference>
<evidence type="ECO:0000259" key="7">
    <source>
        <dbReference type="PROSITE" id="PS50110"/>
    </source>
</evidence>
<dbReference type="InterPro" id="IPR000792">
    <property type="entry name" value="Tscrpt_reg_LuxR_C"/>
</dbReference>
<evidence type="ECO:0000256" key="5">
    <source>
        <dbReference type="PROSITE-ProRule" id="PRU00169"/>
    </source>
</evidence>
<dbReference type="Proteomes" id="UP000614741">
    <property type="component" value="Unassembled WGS sequence"/>
</dbReference>